<evidence type="ECO:0000256" key="4">
    <source>
        <dbReference type="PROSITE-ProRule" id="PRU00723"/>
    </source>
</evidence>
<dbReference type="OrthoDB" id="410307at2759"/>
<evidence type="ECO:0000313" key="8">
    <source>
        <dbReference type="Proteomes" id="UP000613580"/>
    </source>
</evidence>
<dbReference type="InterPro" id="IPR000571">
    <property type="entry name" value="Znf_CCCH"/>
</dbReference>
<dbReference type="SUPFAM" id="SSF90229">
    <property type="entry name" value="CCCH zinc finger"/>
    <property type="match status" value="1"/>
</dbReference>
<protein>
    <recommendedName>
        <fullName evidence="6">C3H1-type domain-containing protein</fullName>
    </recommendedName>
</protein>
<feature type="region of interest" description="Disordered" evidence="5">
    <location>
        <begin position="104"/>
        <end position="157"/>
    </location>
</feature>
<keyword evidence="2 4" id="KW-0863">Zinc-finger</keyword>
<gene>
    <name evidence="7" type="ORF">HMN09_00675900</name>
</gene>
<accession>A0A8H6W751</accession>
<sequence length="409" mass="44999">MQLRAQETDSPWTRTTMATDAQMKSEIARLTASINQHKSTASKAPAYRAHSYVNPNYRPQPNKYVRPSNPLPPAQNRPAPPAQVKKEVVLNGVAFESSRRSLVRKDLPKSAPVVAKTSAPPPIRRPHFLATPGARVYKSKPSRGRRRGGPVNMTLNNSRRPFQSVASLNSPFAFIYGDRSGRRATKQVSKPCPRFTTTGSCARGLTCPYLHDPAKIAICWNFLQGTCANTAETCNLSHDPTPERTPLCLHFLNKGRCTRNGCPFPHVNVGARQGVCRDFAVLGYCERGLDCDKQHVRECPDFAERGECATPRCKLPHVIRANRNRKPVAPAAGPSTTAPATATAVSTLSADSFVSAEDAQLGDEYISLTFHESESEESEEEESEDEEEDDEEDAEDGNDDQQRDSPLGE</sequence>
<feature type="zinc finger region" description="C3H1-type" evidence="4">
    <location>
        <begin position="242"/>
        <end position="269"/>
    </location>
</feature>
<evidence type="ECO:0000313" key="7">
    <source>
        <dbReference type="EMBL" id="KAF7308279.1"/>
    </source>
</evidence>
<dbReference type="InterPro" id="IPR036855">
    <property type="entry name" value="Znf_CCCH_sf"/>
</dbReference>
<feature type="compositionally biased region" description="Basic residues" evidence="5">
    <location>
        <begin position="137"/>
        <end position="148"/>
    </location>
</feature>
<dbReference type="PANTHER" id="PTHR46156:SF1">
    <property type="entry name" value="ZINC FINGER CCCH DOMAIN-CONTAINING PROTEIN 3"/>
    <property type="match status" value="1"/>
</dbReference>
<proteinExistence type="predicted"/>
<feature type="domain" description="C3H1-type" evidence="6">
    <location>
        <begin position="270"/>
        <end position="298"/>
    </location>
</feature>
<dbReference type="Gene3D" id="4.10.1000.10">
    <property type="entry name" value="Zinc finger, CCCH-type"/>
    <property type="match status" value="2"/>
</dbReference>
<keyword evidence="8" id="KW-1185">Reference proteome</keyword>
<feature type="zinc finger region" description="C3H1-type" evidence="4">
    <location>
        <begin position="186"/>
        <end position="214"/>
    </location>
</feature>
<comment type="caution">
    <text evidence="7">The sequence shown here is derived from an EMBL/GenBank/DDBJ whole genome shotgun (WGS) entry which is preliminary data.</text>
</comment>
<evidence type="ECO:0000256" key="5">
    <source>
        <dbReference type="SAM" id="MobiDB-lite"/>
    </source>
</evidence>
<feature type="zinc finger region" description="C3H1-type" evidence="4">
    <location>
        <begin position="218"/>
        <end position="241"/>
    </location>
</feature>
<dbReference type="GO" id="GO:0005634">
    <property type="term" value="C:nucleus"/>
    <property type="evidence" value="ECO:0007669"/>
    <property type="project" value="TreeGrafter"/>
</dbReference>
<dbReference type="AlphaFoldDB" id="A0A8H6W751"/>
<feature type="compositionally biased region" description="Pro residues" evidence="5">
    <location>
        <begin position="69"/>
        <end position="81"/>
    </location>
</feature>
<evidence type="ECO:0000259" key="6">
    <source>
        <dbReference type="PROSITE" id="PS50103"/>
    </source>
</evidence>
<reference evidence="7" key="1">
    <citation type="submission" date="2020-05" db="EMBL/GenBank/DDBJ databases">
        <title>Mycena genomes resolve the evolution of fungal bioluminescence.</title>
        <authorList>
            <person name="Tsai I.J."/>
        </authorList>
    </citation>
    <scope>NUCLEOTIDE SEQUENCE</scope>
    <source>
        <strain evidence="7">110903Hualien_Pintung</strain>
    </source>
</reference>
<dbReference type="Proteomes" id="UP000613580">
    <property type="component" value="Unassembled WGS sequence"/>
</dbReference>
<feature type="compositionally biased region" description="Acidic residues" evidence="5">
    <location>
        <begin position="374"/>
        <end position="399"/>
    </location>
</feature>
<name>A0A8H6W751_MYCCL</name>
<dbReference type="EMBL" id="JACAZE010000008">
    <property type="protein sequence ID" value="KAF7308279.1"/>
    <property type="molecule type" value="Genomic_DNA"/>
</dbReference>
<feature type="domain" description="C3H1-type" evidence="6">
    <location>
        <begin position="218"/>
        <end position="241"/>
    </location>
</feature>
<feature type="domain" description="C3H1-type" evidence="6">
    <location>
        <begin position="242"/>
        <end position="269"/>
    </location>
</feature>
<evidence type="ECO:0000256" key="3">
    <source>
        <dbReference type="ARBA" id="ARBA00022833"/>
    </source>
</evidence>
<keyword evidence="1 4" id="KW-0479">Metal-binding</keyword>
<dbReference type="Pfam" id="PF00642">
    <property type="entry name" value="zf-CCCH"/>
    <property type="match status" value="1"/>
</dbReference>
<organism evidence="7 8">
    <name type="scientific">Mycena chlorophos</name>
    <name type="common">Agaric fungus</name>
    <name type="synonym">Agaricus chlorophos</name>
    <dbReference type="NCBI Taxonomy" id="658473"/>
    <lineage>
        <taxon>Eukaryota</taxon>
        <taxon>Fungi</taxon>
        <taxon>Dikarya</taxon>
        <taxon>Basidiomycota</taxon>
        <taxon>Agaricomycotina</taxon>
        <taxon>Agaricomycetes</taxon>
        <taxon>Agaricomycetidae</taxon>
        <taxon>Agaricales</taxon>
        <taxon>Marasmiineae</taxon>
        <taxon>Mycenaceae</taxon>
        <taxon>Mycena</taxon>
    </lineage>
</organism>
<feature type="domain" description="C3H1-type" evidence="6">
    <location>
        <begin position="186"/>
        <end position="214"/>
    </location>
</feature>
<feature type="zinc finger region" description="C3H1-type" evidence="4">
    <location>
        <begin position="270"/>
        <end position="298"/>
    </location>
</feature>
<evidence type="ECO:0000256" key="1">
    <source>
        <dbReference type="ARBA" id="ARBA00022723"/>
    </source>
</evidence>
<keyword evidence="3 4" id="KW-0862">Zinc</keyword>
<evidence type="ECO:0000256" key="2">
    <source>
        <dbReference type="ARBA" id="ARBA00022771"/>
    </source>
</evidence>
<dbReference type="SMART" id="SM00356">
    <property type="entry name" value="ZnF_C3H1"/>
    <property type="match status" value="5"/>
</dbReference>
<dbReference type="GO" id="GO:0008270">
    <property type="term" value="F:zinc ion binding"/>
    <property type="evidence" value="ECO:0007669"/>
    <property type="project" value="UniProtKB-KW"/>
</dbReference>
<dbReference type="PANTHER" id="PTHR46156">
    <property type="entry name" value="CCCH ZINGC FINGER"/>
    <property type="match status" value="1"/>
</dbReference>
<feature type="region of interest" description="Disordered" evidence="5">
    <location>
        <begin position="364"/>
        <end position="409"/>
    </location>
</feature>
<feature type="region of interest" description="Disordered" evidence="5">
    <location>
        <begin position="36"/>
        <end position="83"/>
    </location>
</feature>
<dbReference type="PROSITE" id="PS50103">
    <property type="entry name" value="ZF_C3H1"/>
    <property type="match status" value="4"/>
</dbReference>